<dbReference type="InterPro" id="IPR003779">
    <property type="entry name" value="CMD-like"/>
</dbReference>
<dbReference type="NCBIfam" id="TIGR00778">
    <property type="entry name" value="ahpD_dom"/>
    <property type="match status" value="1"/>
</dbReference>
<proteinExistence type="predicted"/>
<dbReference type="SUPFAM" id="SSF69118">
    <property type="entry name" value="AhpD-like"/>
    <property type="match status" value="1"/>
</dbReference>
<dbReference type="InterPro" id="IPR004675">
    <property type="entry name" value="AhpD_core"/>
</dbReference>
<evidence type="ECO:0000259" key="1">
    <source>
        <dbReference type="Pfam" id="PF02627"/>
    </source>
</evidence>
<dbReference type="AlphaFoldDB" id="A0AAF0IA83"/>
<dbReference type="KEGG" id="vie:OL234_04895"/>
<evidence type="ECO:0000313" key="3">
    <source>
        <dbReference type="Proteomes" id="UP001179647"/>
    </source>
</evidence>
<dbReference type="Proteomes" id="UP001179647">
    <property type="component" value="Chromosome"/>
</dbReference>
<dbReference type="PANTHER" id="PTHR33930">
    <property type="entry name" value="ALKYL HYDROPEROXIDE REDUCTASE AHPD"/>
    <property type="match status" value="1"/>
</dbReference>
<reference evidence="2" key="1">
    <citation type="submission" date="2022-10" db="EMBL/GenBank/DDBJ databases">
        <title>Vagococcus sp. isolated from poultry meat.</title>
        <authorList>
            <person name="Johansson P."/>
            <person name="Bjorkroth J."/>
        </authorList>
    </citation>
    <scope>NUCLEOTIDE SEQUENCE</scope>
    <source>
        <strain evidence="2">STAA11</strain>
    </source>
</reference>
<accession>A0AAF0IA83</accession>
<dbReference type="InterPro" id="IPR029032">
    <property type="entry name" value="AhpD-like"/>
</dbReference>
<gene>
    <name evidence="2" type="ORF">OL234_04895</name>
</gene>
<dbReference type="PANTHER" id="PTHR33930:SF2">
    <property type="entry name" value="BLR3452 PROTEIN"/>
    <property type="match status" value="1"/>
</dbReference>
<dbReference type="GO" id="GO:0051920">
    <property type="term" value="F:peroxiredoxin activity"/>
    <property type="evidence" value="ECO:0007669"/>
    <property type="project" value="InterPro"/>
</dbReference>
<name>A0AAF0IA83_9ENTE</name>
<keyword evidence="3" id="KW-1185">Reference proteome</keyword>
<organism evidence="2 3">
    <name type="scientific">Vagococcus intermedius</name>
    <dbReference type="NCBI Taxonomy" id="2991418"/>
    <lineage>
        <taxon>Bacteria</taxon>
        <taxon>Bacillati</taxon>
        <taxon>Bacillota</taxon>
        <taxon>Bacilli</taxon>
        <taxon>Lactobacillales</taxon>
        <taxon>Enterococcaceae</taxon>
        <taxon>Vagococcus</taxon>
    </lineage>
</organism>
<evidence type="ECO:0000313" key="2">
    <source>
        <dbReference type="EMBL" id="WEG74237.1"/>
    </source>
</evidence>
<dbReference type="RefSeq" id="WP_275470036.1">
    <property type="nucleotide sequence ID" value="NZ_CP110232.1"/>
</dbReference>
<dbReference type="Gene3D" id="1.20.1290.10">
    <property type="entry name" value="AhpD-like"/>
    <property type="match status" value="1"/>
</dbReference>
<feature type="domain" description="Carboxymuconolactone decarboxylase-like" evidence="1">
    <location>
        <begin position="24"/>
        <end position="99"/>
    </location>
</feature>
<dbReference type="EMBL" id="CP110232">
    <property type="protein sequence ID" value="WEG74237.1"/>
    <property type="molecule type" value="Genomic_DNA"/>
</dbReference>
<sequence>MTDYNDQYQELSDNYKLLTESSSEVMTKFYELKKQTIKEGALDIKSKELIALGIAIALRCEGCILSHVKACINLGATLEEISETIEVAILMGGGPSTVYGGKALALAVSLFKK</sequence>
<protein>
    <submittedName>
        <fullName evidence="2">Carboxymuconolactone decarboxylase family protein</fullName>
    </submittedName>
</protein>
<dbReference type="Pfam" id="PF02627">
    <property type="entry name" value="CMD"/>
    <property type="match status" value="1"/>
</dbReference>